<dbReference type="EMBL" id="JACIFE010000003">
    <property type="protein sequence ID" value="MBB4076276.1"/>
    <property type="molecule type" value="Genomic_DNA"/>
</dbReference>
<accession>A0A840E549</accession>
<dbReference type="AlphaFoldDB" id="A0A840E549"/>
<proteinExistence type="predicted"/>
<organism evidence="1 2">
    <name type="scientific">Bartonella fuyuanensis</name>
    <dbReference type="NCBI Taxonomy" id="1460968"/>
    <lineage>
        <taxon>Bacteria</taxon>
        <taxon>Pseudomonadati</taxon>
        <taxon>Pseudomonadota</taxon>
        <taxon>Alphaproteobacteria</taxon>
        <taxon>Hyphomicrobiales</taxon>
        <taxon>Bartonellaceae</taxon>
        <taxon>Bartonella</taxon>
    </lineage>
</organism>
<sequence>MVIALVLVGACGEKRVMNGVVYYEYTGSEDSCG</sequence>
<dbReference type="Proteomes" id="UP000585970">
    <property type="component" value="Unassembled WGS sequence"/>
</dbReference>
<protein>
    <submittedName>
        <fullName evidence="1">Uncharacterized protein</fullName>
    </submittedName>
</protein>
<keyword evidence="2" id="KW-1185">Reference proteome</keyword>
<reference evidence="1 2" key="1">
    <citation type="submission" date="2020-08" db="EMBL/GenBank/DDBJ databases">
        <title>Genomic Encyclopedia of Type Strains, Phase IV (KMG-IV): sequencing the most valuable type-strain genomes for metagenomic binning, comparative biology and taxonomic classification.</title>
        <authorList>
            <person name="Goeker M."/>
        </authorList>
    </citation>
    <scope>NUCLEOTIDE SEQUENCE [LARGE SCALE GENOMIC DNA]</scope>
    <source>
        <strain evidence="1 2">DSM 100694</strain>
    </source>
</reference>
<evidence type="ECO:0000313" key="2">
    <source>
        <dbReference type="Proteomes" id="UP000585970"/>
    </source>
</evidence>
<name>A0A840E549_9HYPH</name>
<comment type="caution">
    <text evidence="1">The sequence shown here is derived from an EMBL/GenBank/DDBJ whole genome shotgun (WGS) entry which is preliminary data.</text>
</comment>
<gene>
    <name evidence="1" type="ORF">GGR08_000569</name>
</gene>
<evidence type="ECO:0000313" key="1">
    <source>
        <dbReference type="EMBL" id="MBB4076276.1"/>
    </source>
</evidence>